<dbReference type="RefSeq" id="WP_091081577.1">
    <property type="nucleotide sequence ID" value="NZ_FMHT01000003.1"/>
</dbReference>
<feature type="compositionally biased region" description="Gly residues" evidence="1">
    <location>
        <begin position="69"/>
        <end position="79"/>
    </location>
</feature>
<dbReference type="Proteomes" id="UP000199699">
    <property type="component" value="Unassembled WGS sequence"/>
</dbReference>
<sequence>MTAPADSPAAAESSTAVDPPARPPRPVTVTIAFWCQVAAVVVLLGLCALPRPGRPPAGCPEWARPGSLGRPGGLAVGPG</sequence>
<keyword evidence="2" id="KW-0472">Membrane</keyword>
<reference evidence="3 4" key="1">
    <citation type="submission" date="2016-06" db="EMBL/GenBank/DDBJ databases">
        <authorList>
            <person name="Kjaerup R.B."/>
            <person name="Dalgaard T.S."/>
            <person name="Juul-Madsen H.R."/>
        </authorList>
    </citation>
    <scope>NUCLEOTIDE SEQUENCE [LARGE SCALE GENOMIC DNA]</scope>
    <source>
        <strain evidence="3 4">DSM 43818</strain>
    </source>
</reference>
<dbReference type="STRING" id="145857.GA0070616_2717"/>
<accession>A0A1C6S234</accession>
<keyword evidence="2" id="KW-0812">Transmembrane</keyword>
<feature type="region of interest" description="Disordered" evidence="1">
    <location>
        <begin position="55"/>
        <end position="79"/>
    </location>
</feature>
<proteinExistence type="predicted"/>
<evidence type="ECO:0000256" key="2">
    <source>
        <dbReference type="SAM" id="Phobius"/>
    </source>
</evidence>
<name>A0A1C6S234_9ACTN</name>
<keyword evidence="2" id="KW-1133">Transmembrane helix</keyword>
<feature type="region of interest" description="Disordered" evidence="1">
    <location>
        <begin position="1"/>
        <end position="23"/>
    </location>
</feature>
<feature type="compositionally biased region" description="Low complexity" evidence="1">
    <location>
        <begin position="1"/>
        <end position="19"/>
    </location>
</feature>
<dbReference type="AlphaFoldDB" id="A0A1C6S234"/>
<evidence type="ECO:0000313" key="3">
    <source>
        <dbReference type="EMBL" id="SCL23382.1"/>
    </source>
</evidence>
<evidence type="ECO:0000256" key="1">
    <source>
        <dbReference type="SAM" id="MobiDB-lite"/>
    </source>
</evidence>
<dbReference type="EMBL" id="FMHT01000003">
    <property type="protein sequence ID" value="SCL23382.1"/>
    <property type="molecule type" value="Genomic_DNA"/>
</dbReference>
<gene>
    <name evidence="3" type="ORF">GA0070616_2717</name>
</gene>
<evidence type="ECO:0000313" key="4">
    <source>
        <dbReference type="Proteomes" id="UP000199699"/>
    </source>
</evidence>
<keyword evidence="4" id="KW-1185">Reference proteome</keyword>
<feature type="transmembrane region" description="Helical" evidence="2">
    <location>
        <begin position="31"/>
        <end position="49"/>
    </location>
</feature>
<organism evidence="3 4">
    <name type="scientific">Micromonospora nigra</name>
    <dbReference type="NCBI Taxonomy" id="145857"/>
    <lineage>
        <taxon>Bacteria</taxon>
        <taxon>Bacillati</taxon>
        <taxon>Actinomycetota</taxon>
        <taxon>Actinomycetes</taxon>
        <taxon>Micromonosporales</taxon>
        <taxon>Micromonosporaceae</taxon>
        <taxon>Micromonospora</taxon>
    </lineage>
</organism>
<protein>
    <submittedName>
        <fullName evidence="3">Uncharacterized protein</fullName>
    </submittedName>
</protein>